<dbReference type="Proteomes" id="UP000241462">
    <property type="component" value="Unassembled WGS sequence"/>
</dbReference>
<keyword evidence="3" id="KW-1185">Reference proteome</keyword>
<gene>
    <name evidence="2" type="ORF">BD289DRAFT_487045</name>
</gene>
<dbReference type="InParanoid" id="A0A2T2ZT33"/>
<dbReference type="EMBL" id="KZ678747">
    <property type="protein sequence ID" value="PSR75741.1"/>
    <property type="molecule type" value="Genomic_DNA"/>
</dbReference>
<name>A0A2T2ZT33_9PEZI</name>
<dbReference type="AlphaFoldDB" id="A0A2T2ZT33"/>
<feature type="compositionally biased region" description="Basic and acidic residues" evidence="1">
    <location>
        <begin position="1"/>
        <end position="10"/>
    </location>
</feature>
<sequence>MEDKRPRKDIEDDNIPSLQPPADQPTVKKPPRSFICRVKSGRECEHCIMSQFSDKQQMKPRFSWRRILTAEEATQLCADLISKINKDRKHLADVLSTSADDILSRWSKKGRFGSQPKREKLILSVAPDMAQSEFFVAEWHDDKQNQLVQARKASDRVKLVHPWLNVGLLKSHPDALFALLYNRTEYGPARWAYQDIQCLNPCFHRGEVDVDWADRLVIIADEEKFGTLMELSTKALHRKTAVAYPLGSLLLEAQAALLDMLRKIVDKILEGQDPTRPDRTGKWLALTAMPDFRPSGSIEGWSWFTHGALCPPAELDMQQVLVSVKARRERSEDYLLAMQGDPIVFRDAVDSVISKFDWTKKQSRVDAGALLCVQGELAAHRYIHHRLLESEVARVALIAPPDRTLDVSEAQEPPGFGDLDVAMRGLRCLVYEMLKQRTAELQILLTRVPELDGCWSLNKNAKQQNAQIAEADRHQLCIHKQLSLDSLRSEFVEWFACKVAFEPSEFVEVTHRTVLTYYKSFVGNDTASKQEKARVDTHVYMAISDVSFLCELLQKVWFLYAPATLRPEDRVTRASYWAHGPRRLVTQRELCSLAPVLHVSKSRTGRDYFGCPGHGVGSSVLDAFRAREGVALYDSSGAALPAGEAADARQALYTSRTDFWLMVAQHVGREYARASTTANEKEKYFDLLQSDCVEKASSEVKLAAQRQKRRDRRAKAFWSEVSSGNKPGNESKNKNEKKKKKKKKDDGSLETMTKPPPPPPIFVSEQHWNEFIAPMFPKTASEKKRTASWAIVVQALQAIGFQVLVCSGGLEVEFRHATFGSFLVYKPHVLLKIEAAELQQWGKRFARRCQWSRERFLVRSKEEKIQKEVLQEQVRKLDRIMDEAEMNDVDD</sequence>
<accession>A0A2T2ZT33</accession>
<reference evidence="2 3" key="1">
    <citation type="journal article" date="2018" name="Mycol. Prog.">
        <title>Coniella lustricola, a new species from submerged detritus.</title>
        <authorList>
            <person name="Raudabaugh D.B."/>
            <person name="Iturriaga T."/>
            <person name="Carver A."/>
            <person name="Mondo S."/>
            <person name="Pangilinan J."/>
            <person name="Lipzen A."/>
            <person name="He G."/>
            <person name="Amirebrahimi M."/>
            <person name="Grigoriev I.V."/>
            <person name="Miller A.N."/>
        </authorList>
    </citation>
    <scope>NUCLEOTIDE SEQUENCE [LARGE SCALE GENOMIC DNA]</scope>
    <source>
        <strain evidence="2 3">B22-T-1</strain>
    </source>
</reference>
<evidence type="ECO:0000313" key="3">
    <source>
        <dbReference type="Proteomes" id="UP000241462"/>
    </source>
</evidence>
<proteinExistence type="predicted"/>
<dbReference type="STRING" id="2025994.A0A2T2ZT33"/>
<feature type="region of interest" description="Disordered" evidence="1">
    <location>
        <begin position="1"/>
        <end position="31"/>
    </location>
</feature>
<feature type="region of interest" description="Disordered" evidence="1">
    <location>
        <begin position="713"/>
        <end position="760"/>
    </location>
</feature>
<evidence type="ECO:0000313" key="2">
    <source>
        <dbReference type="EMBL" id="PSR75741.1"/>
    </source>
</evidence>
<organism evidence="2 3">
    <name type="scientific">Coniella lustricola</name>
    <dbReference type="NCBI Taxonomy" id="2025994"/>
    <lineage>
        <taxon>Eukaryota</taxon>
        <taxon>Fungi</taxon>
        <taxon>Dikarya</taxon>
        <taxon>Ascomycota</taxon>
        <taxon>Pezizomycotina</taxon>
        <taxon>Sordariomycetes</taxon>
        <taxon>Sordariomycetidae</taxon>
        <taxon>Diaporthales</taxon>
        <taxon>Schizoparmaceae</taxon>
        <taxon>Coniella</taxon>
    </lineage>
</organism>
<protein>
    <submittedName>
        <fullName evidence="2">Uncharacterized protein</fullName>
    </submittedName>
</protein>
<evidence type="ECO:0000256" key="1">
    <source>
        <dbReference type="SAM" id="MobiDB-lite"/>
    </source>
</evidence>
<dbReference type="OrthoDB" id="4957130at2759"/>